<evidence type="ECO:0000313" key="2">
    <source>
        <dbReference type="Proteomes" id="UP000692954"/>
    </source>
</evidence>
<gene>
    <name evidence="1" type="ORF">PSON_ATCC_30995.1.T0180001</name>
</gene>
<keyword evidence="2" id="KW-1185">Reference proteome</keyword>
<dbReference type="AlphaFoldDB" id="A0A8S1L633"/>
<proteinExistence type="predicted"/>
<name>A0A8S1L633_9CILI</name>
<dbReference type="EMBL" id="CAJJDN010000018">
    <property type="protein sequence ID" value="CAD8063490.1"/>
    <property type="molecule type" value="Genomic_DNA"/>
</dbReference>
<reference evidence="1" key="1">
    <citation type="submission" date="2021-01" db="EMBL/GenBank/DDBJ databases">
        <authorList>
            <consortium name="Genoscope - CEA"/>
            <person name="William W."/>
        </authorList>
    </citation>
    <scope>NUCLEOTIDE SEQUENCE</scope>
</reference>
<accession>A0A8S1L633</accession>
<dbReference type="Proteomes" id="UP000692954">
    <property type="component" value="Unassembled WGS sequence"/>
</dbReference>
<protein>
    <submittedName>
        <fullName evidence="1">Uncharacterized protein</fullName>
    </submittedName>
</protein>
<sequence>MFSKLNILRGIKCLMYQYWQAHTTFWYTTIDTEGWKIDNNVEMQTSYVIQLNQQEVRIYKQIQLQREFQKIFLLTFPLIQNQSYGRFSKTDVNYILNLDENQYNLNHKLNGQQIGIQSIEIQMKHSSNDLKLYLQSISKNQHT</sequence>
<organism evidence="1 2">
    <name type="scientific">Paramecium sonneborni</name>
    <dbReference type="NCBI Taxonomy" id="65129"/>
    <lineage>
        <taxon>Eukaryota</taxon>
        <taxon>Sar</taxon>
        <taxon>Alveolata</taxon>
        <taxon>Ciliophora</taxon>
        <taxon>Intramacronucleata</taxon>
        <taxon>Oligohymenophorea</taxon>
        <taxon>Peniculida</taxon>
        <taxon>Parameciidae</taxon>
        <taxon>Paramecium</taxon>
    </lineage>
</organism>
<evidence type="ECO:0000313" key="1">
    <source>
        <dbReference type="EMBL" id="CAD8063490.1"/>
    </source>
</evidence>
<comment type="caution">
    <text evidence="1">The sequence shown here is derived from an EMBL/GenBank/DDBJ whole genome shotgun (WGS) entry which is preliminary data.</text>
</comment>